<dbReference type="InterPro" id="IPR036249">
    <property type="entry name" value="Thioredoxin-like_sf"/>
</dbReference>
<dbReference type="RefSeq" id="WP_378254410.1">
    <property type="nucleotide sequence ID" value="NZ_JBHSJV010000001.1"/>
</dbReference>
<accession>A0ABW5NC45</accession>
<evidence type="ECO:0000313" key="1">
    <source>
        <dbReference type="EMBL" id="MFD2592411.1"/>
    </source>
</evidence>
<sequence>MGKNLTNVKTTFQFCDGGSCQRANSEIAIREARAYLRNEGAWNDIHTIKTRCNGRCENAPTWIVQPGNFWYKNLSPEKAIDIVSCHLNNTPEKVEEHLLYKEGWDTIKTDKERKVTLTSFAHKTDPHLGDALIAKAFASDQHLYPLFQYLFQKDKKIAIKLNDGMFFDIKTPHVISYHEKYDLSITGDQINIKLAIAGIPKDADDNLVERKVTSAEVIWLKKTAIFTKAIRLKNKKGNHLVTCWIKEEDIASWHHILSIYLGMNPEHIRIKNEP</sequence>
<protein>
    <submittedName>
        <fullName evidence="1">Ferredoxin</fullName>
    </submittedName>
</protein>
<dbReference type="SUPFAM" id="SSF52833">
    <property type="entry name" value="Thioredoxin-like"/>
    <property type="match status" value="1"/>
</dbReference>
<comment type="caution">
    <text evidence="1">The sequence shown here is derived from an EMBL/GenBank/DDBJ whole genome shotgun (WGS) entry which is preliminary data.</text>
</comment>
<keyword evidence="2" id="KW-1185">Reference proteome</keyword>
<dbReference type="CDD" id="cd02980">
    <property type="entry name" value="TRX_Fd_family"/>
    <property type="match status" value="1"/>
</dbReference>
<organism evidence="1 2">
    <name type="scientific">Aquimarina hainanensis</name>
    <dbReference type="NCBI Taxonomy" id="1578017"/>
    <lineage>
        <taxon>Bacteria</taxon>
        <taxon>Pseudomonadati</taxon>
        <taxon>Bacteroidota</taxon>
        <taxon>Flavobacteriia</taxon>
        <taxon>Flavobacteriales</taxon>
        <taxon>Flavobacteriaceae</taxon>
        <taxon>Aquimarina</taxon>
    </lineage>
</organism>
<proteinExistence type="predicted"/>
<dbReference type="Gene3D" id="3.40.30.10">
    <property type="entry name" value="Glutaredoxin"/>
    <property type="match status" value="1"/>
</dbReference>
<dbReference type="EMBL" id="JBHULX010000039">
    <property type="protein sequence ID" value="MFD2592411.1"/>
    <property type="molecule type" value="Genomic_DNA"/>
</dbReference>
<reference evidence="2" key="1">
    <citation type="journal article" date="2019" name="Int. J. Syst. Evol. Microbiol.">
        <title>The Global Catalogue of Microorganisms (GCM) 10K type strain sequencing project: providing services to taxonomists for standard genome sequencing and annotation.</title>
        <authorList>
            <consortium name="The Broad Institute Genomics Platform"/>
            <consortium name="The Broad Institute Genome Sequencing Center for Infectious Disease"/>
            <person name="Wu L."/>
            <person name="Ma J."/>
        </authorList>
    </citation>
    <scope>NUCLEOTIDE SEQUENCE [LARGE SCALE GENOMIC DNA]</scope>
    <source>
        <strain evidence="2">KCTC 42423</strain>
    </source>
</reference>
<evidence type="ECO:0000313" key="2">
    <source>
        <dbReference type="Proteomes" id="UP001597459"/>
    </source>
</evidence>
<name>A0ABW5NC45_9FLAO</name>
<gene>
    <name evidence="1" type="ORF">ACFSTE_16345</name>
</gene>
<dbReference type="Proteomes" id="UP001597459">
    <property type="component" value="Unassembled WGS sequence"/>
</dbReference>